<dbReference type="Gene3D" id="3.60.10.10">
    <property type="entry name" value="Endonuclease/exonuclease/phosphatase"/>
    <property type="match status" value="1"/>
</dbReference>
<dbReference type="AlphaFoldDB" id="A0A516SM52"/>
<evidence type="ECO:0000256" key="1">
    <source>
        <dbReference type="SAM" id="MobiDB-lite"/>
    </source>
</evidence>
<reference evidence="4" key="1">
    <citation type="submission" date="2019-07" db="EMBL/GenBank/DDBJ databases">
        <title>Chitinimonas sp. nov., isolated from Ny-Alesund, arctica soil.</title>
        <authorList>
            <person name="Xu Q."/>
            <person name="Peng F."/>
        </authorList>
    </citation>
    <scope>NUCLEOTIDE SEQUENCE [LARGE SCALE GENOMIC DNA]</scope>
    <source>
        <strain evidence="4">R3-44</strain>
    </source>
</reference>
<proteinExistence type="predicted"/>
<dbReference type="EMBL" id="CP041730">
    <property type="protein sequence ID" value="QDQ29222.1"/>
    <property type="molecule type" value="Genomic_DNA"/>
</dbReference>
<dbReference type="InterPro" id="IPR005135">
    <property type="entry name" value="Endo/exonuclease/phosphatase"/>
</dbReference>
<dbReference type="PANTHER" id="PTHR42834">
    <property type="entry name" value="ENDONUCLEASE/EXONUCLEASE/PHOSPHATASE FAMILY PROTEIN (AFU_ORTHOLOGUE AFUA_3G09210)"/>
    <property type="match status" value="1"/>
</dbReference>
<name>A0A516SM52_9NEIS</name>
<dbReference type="PANTHER" id="PTHR42834:SF1">
    <property type="entry name" value="ENDONUCLEASE_EXONUCLEASE_PHOSPHATASE FAMILY PROTEIN (AFU_ORTHOLOGUE AFUA_3G09210)"/>
    <property type="match status" value="1"/>
</dbReference>
<evidence type="ECO:0000259" key="2">
    <source>
        <dbReference type="PROSITE" id="PS51841"/>
    </source>
</evidence>
<dbReference type="InterPro" id="IPR036691">
    <property type="entry name" value="Endo/exonu/phosph_ase_sf"/>
</dbReference>
<dbReference type="InterPro" id="IPR036415">
    <property type="entry name" value="Lamin_tail_dom_sf"/>
</dbReference>
<dbReference type="Pfam" id="PF00932">
    <property type="entry name" value="LTD"/>
    <property type="match status" value="1"/>
</dbReference>
<accession>A0A516SM52</accession>
<dbReference type="SUPFAM" id="SSF74853">
    <property type="entry name" value="Lamin A/C globular tail domain"/>
    <property type="match status" value="1"/>
</dbReference>
<evidence type="ECO:0000313" key="4">
    <source>
        <dbReference type="Proteomes" id="UP000317550"/>
    </source>
</evidence>
<dbReference type="SUPFAM" id="SSF56219">
    <property type="entry name" value="DNase I-like"/>
    <property type="match status" value="1"/>
</dbReference>
<feature type="domain" description="LTD" evidence="2">
    <location>
        <begin position="7"/>
        <end position="138"/>
    </location>
</feature>
<dbReference type="OrthoDB" id="1016457at2"/>
<evidence type="ECO:0000313" key="3">
    <source>
        <dbReference type="EMBL" id="QDQ29222.1"/>
    </source>
</evidence>
<sequence>MAGLAMPALAAGLPVISQVYGGGGNSGSVWRNDFIELFNRGDAPVTLDGWSVQYASASGSNWQKTSLSGVLQAGQYYLVQQAAGAGGTQNLPNPDAIGALTLSGTAGKVALVNNDTPLPCGSSCALTANVVDFVGFGSANNAEGGAAPAPSNTLSVLRGAVGCSDSNSNSADFSTGMPVPRNRATAPHLCGDDGGPVEPVQARIHDIQGRAHLSPLKGRQVVQVPGVVTALMSNGFFMQDAEPDNDPVTSEGVFVYTGSAPTVQVGDAVQVNGLVTEYRPGGSNAAENLTTTEITAPTVRMISHGNALPVATVIGAAGRQAPGALIHMGHGDVETLGVLVPSVNAIDFYESLEGMRVQVPAPVVVGPSNAAGDMVVLPDNGSATQTRTPRGGVVVAAGDFNPERLTVVKGVATPPQVDVGDRFAAISGILDYGNGDFKLLAGELSGLARGGLSQERTRPQLVNELAIASFNLENLSAGDSAGKFDGLARQIVHNLQSPDIVAVMEVQDNDGAANSGEVDAGRTFARLFQSISQAGGPVYQFRAINPLNGQDGGEPGGNIRQGFLFNPARVAFIDRPGGDAVSAISVQQGSDGPRLSASPGRIEPANPAFSNSRKPLAGEFVFNGRKVFLIANHFNAKTTDQPLFGRFQPPQLGTEPKRMQQTQVVAQFVSRILQADAQAGVVVLGDMNDFEFSPALGILKAAGLRDLVENLPPGERYTYVYEGNSQALDHILVSAGLASRTEYDVVHVNSEFANQTSDHEPEVARISLPPLVDGSANFTWQASGLSYNRATGIYQGTVTLTATNAMAGPLALALADLPAGVSLANGNATVANLPAIRLPGSVTAGQRLTVTLQFRNPGNVRLGYAVRVYSGL</sequence>
<keyword evidence="4" id="KW-1185">Reference proteome</keyword>
<dbReference type="KEGG" id="cari:FNU76_04950"/>
<protein>
    <submittedName>
        <fullName evidence="3">Nuclease</fullName>
    </submittedName>
</protein>
<dbReference type="CDD" id="cd04486">
    <property type="entry name" value="YhcR_OBF_like"/>
    <property type="match status" value="1"/>
</dbReference>
<dbReference type="Proteomes" id="UP000317550">
    <property type="component" value="Chromosome"/>
</dbReference>
<feature type="region of interest" description="Disordered" evidence="1">
    <location>
        <begin position="584"/>
        <end position="609"/>
    </location>
</feature>
<dbReference type="PROSITE" id="PS51841">
    <property type="entry name" value="LTD"/>
    <property type="match status" value="1"/>
</dbReference>
<dbReference type="GO" id="GO:0003824">
    <property type="term" value="F:catalytic activity"/>
    <property type="evidence" value="ECO:0007669"/>
    <property type="project" value="InterPro"/>
</dbReference>
<gene>
    <name evidence="3" type="ORF">FNU76_04950</name>
</gene>
<dbReference type="Pfam" id="PF03372">
    <property type="entry name" value="Exo_endo_phos"/>
    <property type="match status" value="1"/>
</dbReference>
<dbReference type="InterPro" id="IPR001322">
    <property type="entry name" value="Lamin_tail_dom"/>
</dbReference>
<organism evidence="3 4">
    <name type="scientific">Chitinimonas arctica</name>
    <dbReference type="NCBI Taxonomy" id="2594795"/>
    <lineage>
        <taxon>Bacteria</taxon>
        <taxon>Pseudomonadati</taxon>
        <taxon>Pseudomonadota</taxon>
        <taxon>Betaproteobacteria</taxon>
        <taxon>Neisseriales</taxon>
        <taxon>Chitinibacteraceae</taxon>
        <taxon>Chitinimonas</taxon>
    </lineage>
</organism>